<evidence type="ECO:0000313" key="3">
    <source>
        <dbReference type="Proteomes" id="UP000298763"/>
    </source>
</evidence>
<proteinExistence type="predicted"/>
<dbReference type="Proteomes" id="UP000298763">
    <property type="component" value="Chromosome"/>
</dbReference>
<name>A0A4P8HPM3_9BURK</name>
<organism evidence="1 4">
    <name type="scientific">Pseudoduganella umbonata</name>
    <dbReference type="NCBI Taxonomy" id="864828"/>
    <lineage>
        <taxon>Bacteria</taxon>
        <taxon>Pseudomonadati</taxon>
        <taxon>Pseudomonadota</taxon>
        <taxon>Betaproteobacteria</taxon>
        <taxon>Burkholderiales</taxon>
        <taxon>Oxalobacteraceae</taxon>
        <taxon>Telluria group</taxon>
        <taxon>Pseudoduganella</taxon>
    </lineage>
</organism>
<dbReference type="Proteomes" id="UP000584325">
    <property type="component" value="Unassembled WGS sequence"/>
</dbReference>
<reference evidence="2 3" key="1">
    <citation type="submission" date="2019-05" db="EMBL/GenBank/DDBJ databases">
        <title>Draft Genome Sequences of Six Type Strains of the Genus Massilia.</title>
        <authorList>
            <person name="Miess H."/>
            <person name="Frediansyhah A."/>
            <person name="Gross H."/>
        </authorList>
    </citation>
    <scope>NUCLEOTIDE SEQUENCE [LARGE SCALE GENOMIC DNA]</scope>
    <source>
        <strain evidence="2 3">DSMZ 26121</strain>
    </source>
</reference>
<accession>A0A4P8HPM3</accession>
<protein>
    <submittedName>
        <fullName evidence="1">Uncharacterized protein</fullName>
    </submittedName>
</protein>
<evidence type="ECO:0000313" key="4">
    <source>
        <dbReference type="Proteomes" id="UP000584325"/>
    </source>
</evidence>
<evidence type="ECO:0000313" key="1">
    <source>
        <dbReference type="EMBL" id="MBB3221066.1"/>
    </source>
</evidence>
<dbReference type="AlphaFoldDB" id="A0A4P8HPM3"/>
<dbReference type="EMBL" id="CP040017">
    <property type="protein sequence ID" value="QCP10265.1"/>
    <property type="molecule type" value="Genomic_DNA"/>
</dbReference>
<dbReference type="RefSeq" id="WP_137313149.1">
    <property type="nucleotide sequence ID" value="NZ_CP040017.1"/>
</dbReference>
<dbReference type="EMBL" id="JACHXS010000003">
    <property type="protein sequence ID" value="MBB3221066.1"/>
    <property type="molecule type" value="Genomic_DNA"/>
</dbReference>
<dbReference type="OrthoDB" id="8910700at2"/>
<reference evidence="1 4" key="2">
    <citation type="submission" date="2020-08" db="EMBL/GenBank/DDBJ databases">
        <title>Genomic Encyclopedia of Type Strains, Phase III (KMG-III): the genomes of soil and plant-associated and newly described type strains.</title>
        <authorList>
            <person name="Whitman W."/>
        </authorList>
    </citation>
    <scope>NUCLEOTIDE SEQUENCE [LARGE SCALE GENOMIC DNA]</scope>
    <source>
        <strain evidence="1 4">CECT 7753</strain>
    </source>
</reference>
<gene>
    <name evidence="2" type="ORF">FCL38_07380</name>
    <name evidence="1" type="ORF">FHS02_001873</name>
</gene>
<evidence type="ECO:0000313" key="2">
    <source>
        <dbReference type="EMBL" id="QCP10265.1"/>
    </source>
</evidence>
<keyword evidence="3" id="KW-1185">Reference proteome</keyword>
<sequence length="105" mass="12005">METSETAAALEVTYDGRHYHFRQYRYDRLEDALRYATAQRDVPGFRADSAFVPRWLPAWLPSEAERARMHELGIGFAGGRFSVGDYHYDKLDDAVAFASTRQGKA</sequence>